<feature type="chain" id="PRO_5043316559" description="Secreted protein" evidence="1">
    <location>
        <begin position="28"/>
        <end position="80"/>
    </location>
</feature>
<evidence type="ECO:0008006" key="4">
    <source>
        <dbReference type="Google" id="ProtNLM"/>
    </source>
</evidence>
<evidence type="ECO:0000313" key="2">
    <source>
        <dbReference type="EMBL" id="KAG8194601.1"/>
    </source>
</evidence>
<comment type="caution">
    <text evidence="2">The sequence shown here is derived from an EMBL/GenBank/DDBJ whole genome shotgun (WGS) entry which is preliminary data.</text>
</comment>
<accession>A0AAV6VEK2</accession>
<name>A0AAV6VEK2_9ARAC</name>
<proteinExistence type="predicted"/>
<dbReference type="EMBL" id="JAFNEN010000102">
    <property type="protein sequence ID" value="KAG8194601.1"/>
    <property type="molecule type" value="Genomic_DNA"/>
</dbReference>
<dbReference type="Proteomes" id="UP000827092">
    <property type="component" value="Unassembled WGS sequence"/>
</dbReference>
<gene>
    <name evidence="2" type="ORF">JTE90_013336</name>
</gene>
<reference evidence="2 3" key="1">
    <citation type="journal article" date="2022" name="Nat. Ecol. Evol.">
        <title>A masculinizing supergene underlies an exaggerated male reproductive morph in a spider.</title>
        <authorList>
            <person name="Hendrickx F."/>
            <person name="De Corte Z."/>
            <person name="Sonet G."/>
            <person name="Van Belleghem S.M."/>
            <person name="Kostlbacher S."/>
            <person name="Vangestel C."/>
        </authorList>
    </citation>
    <scope>NUCLEOTIDE SEQUENCE [LARGE SCALE GENOMIC DNA]</scope>
    <source>
        <strain evidence="2">W744_W776</strain>
    </source>
</reference>
<feature type="signal peptide" evidence="1">
    <location>
        <begin position="1"/>
        <end position="27"/>
    </location>
</feature>
<sequence length="80" mass="9097">MARCWIGFCSLQVRNLVANCWLCACWSQAWDSARRRQPHSDMNYGHSEDCGVVVITIVSTDNSNMCVFLEEFEMGNSMGK</sequence>
<dbReference type="PROSITE" id="PS51257">
    <property type="entry name" value="PROKAR_LIPOPROTEIN"/>
    <property type="match status" value="1"/>
</dbReference>
<evidence type="ECO:0000313" key="3">
    <source>
        <dbReference type="Proteomes" id="UP000827092"/>
    </source>
</evidence>
<dbReference type="AlphaFoldDB" id="A0AAV6VEK2"/>
<evidence type="ECO:0000256" key="1">
    <source>
        <dbReference type="SAM" id="SignalP"/>
    </source>
</evidence>
<keyword evidence="3" id="KW-1185">Reference proteome</keyword>
<organism evidence="2 3">
    <name type="scientific">Oedothorax gibbosus</name>
    <dbReference type="NCBI Taxonomy" id="931172"/>
    <lineage>
        <taxon>Eukaryota</taxon>
        <taxon>Metazoa</taxon>
        <taxon>Ecdysozoa</taxon>
        <taxon>Arthropoda</taxon>
        <taxon>Chelicerata</taxon>
        <taxon>Arachnida</taxon>
        <taxon>Araneae</taxon>
        <taxon>Araneomorphae</taxon>
        <taxon>Entelegynae</taxon>
        <taxon>Araneoidea</taxon>
        <taxon>Linyphiidae</taxon>
        <taxon>Erigoninae</taxon>
        <taxon>Oedothorax</taxon>
    </lineage>
</organism>
<keyword evidence="1" id="KW-0732">Signal</keyword>
<protein>
    <recommendedName>
        <fullName evidence="4">Secreted protein</fullName>
    </recommendedName>
</protein>